<feature type="transmembrane region" description="Helical" evidence="5">
    <location>
        <begin position="292"/>
        <end position="315"/>
    </location>
</feature>
<feature type="transmembrane region" description="Helical" evidence="5">
    <location>
        <begin position="355"/>
        <end position="374"/>
    </location>
</feature>
<feature type="transmembrane region" description="Helical" evidence="5">
    <location>
        <begin position="138"/>
        <end position="159"/>
    </location>
</feature>
<dbReference type="FunFam" id="1.20.1740.10:FF:000056">
    <property type="entry name" value="Y+L amino acid transporter 2"/>
    <property type="match status" value="1"/>
</dbReference>
<dbReference type="Pfam" id="PF13520">
    <property type="entry name" value="AA_permease_2"/>
    <property type="match status" value="2"/>
</dbReference>
<keyword evidence="4 5" id="KW-0472">Membrane</keyword>
<feature type="transmembrane region" description="Helical" evidence="5">
    <location>
        <begin position="217"/>
        <end position="239"/>
    </location>
</feature>
<evidence type="ECO:0000256" key="3">
    <source>
        <dbReference type="ARBA" id="ARBA00022989"/>
    </source>
</evidence>
<sequence>NIIGSGIFISPKGVLEHSGSVGLALIIWVLGGGVSALGSMCYAELGVTIPKSGGDYSYVTEIFGGLTGFLLLWSAVLIMYPTSLAVIALTFSNYVLQPVFPDCIPPYDATRTLSLVCLLLLTWVNSTSVRWATRIQDIFTAGKLLALGLIIVVGFMQIFNGNYEELKPSNAFNFWMTPTVGQLALAFLQGSFAFSGWNFLNYVTEELVDPRRNLPRAIFISIPLVTFVYTFTNIAYFTAMTPEELMLCFSGAREGHLPSLLAMIHFKYCTPVPALLCGTTIIIMLVGDTYTLINYVSFINYLCYGVTIMGLIVLRYKKPNMFRPIKVNLLIPITYLLFWAFLLIFSFYSEPIVCGVGLIIILTGVPVFFLGVYWKNKPKCIDRFIENITYCGQKVCYVVYPQPSLPEDDLIACNDAVVNEKEKTLKMQ</sequence>
<name>A0A2G9SCR5_AQUCT</name>
<feature type="transmembrane region" description="Helical" evidence="5">
    <location>
        <begin position="171"/>
        <end position="197"/>
    </location>
</feature>
<dbReference type="GO" id="GO:0042941">
    <property type="term" value="P:D-alanine transmembrane transport"/>
    <property type="evidence" value="ECO:0007669"/>
    <property type="project" value="TreeGrafter"/>
</dbReference>
<feature type="transmembrane region" description="Helical" evidence="5">
    <location>
        <begin position="327"/>
        <end position="349"/>
    </location>
</feature>
<reference evidence="7" key="1">
    <citation type="journal article" date="2017" name="Nat. Commun.">
        <title>The North American bullfrog draft genome provides insight into hormonal regulation of long noncoding RNA.</title>
        <authorList>
            <person name="Hammond S.A."/>
            <person name="Warren R.L."/>
            <person name="Vandervalk B.P."/>
            <person name="Kucuk E."/>
            <person name="Khan H."/>
            <person name="Gibb E.A."/>
            <person name="Pandoh P."/>
            <person name="Kirk H."/>
            <person name="Zhao Y."/>
            <person name="Jones M."/>
            <person name="Mungall A.J."/>
            <person name="Coope R."/>
            <person name="Pleasance S."/>
            <person name="Moore R.A."/>
            <person name="Holt R.A."/>
            <person name="Round J.M."/>
            <person name="Ohora S."/>
            <person name="Walle B.V."/>
            <person name="Veldhoen N."/>
            <person name="Helbing C.C."/>
            <person name="Birol I."/>
        </authorList>
    </citation>
    <scope>NUCLEOTIDE SEQUENCE [LARGE SCALE GENOMIC DNA]</scope>
</reference>
<dbReference type="GO" id="GO:0016020">
    <property type="term" value="C:membrane"/>
    <property type="evidence" value="ECO:0007669"/>
    <property type="project" value="UniProtKB-SubCell"/>
</dbReference>
<dbReference type="Proteomes" id="UP000228934">
    <property type="component" value="Unassembled WGS sequence"/>
</dbReference>
<evidence type="ECO:0000256" key="4">
    <source>
        <dbReference type="ARBA" id="ARBA00023136"/>
    </source>
</evidence>
<keyword evidence="7" id="KW-1185">Reference proteome</keyword>
<dbReference type="PANTHER" id="PTHR11785:SF73">
    <property type="entry name" value="ASC-TYPE AMINO ACID TRANSPORTER 1"/>
    <property type="match status" value="1"/>
</dbReference>
<evidence type="ECO:0008006" key="8">
    <source>
        <dbReference type="Google" id="ProtNLM"/>
    </source>
</evidence>
<dbReference type="AlphaFoldDB" id="A0A2G9SCR5"/>
<keyword evidence="2 5" id="KW-0812">Transmembrane</keyword>
<accession>A0A2G9SCR5</accession>
<dbReference type="InterPro" id="IPR050598">
    <property type="entry name" value="AminoAcid_Transporter"/>
</dbReference>
<keyword evidence="3 5" id="KW-1133">Transmembrane helix</keyword>
<protein>
    <recommendedName>
        <fullName evidence="8">Asc-type amino acid transporter 1</fullName>
    </recommendedName>
</protein>
<comment type="subcellular location">
    <subcellularLocation>
        <location evidence="1">Membrane</location>
        <topology evidence="1">Multi-pass membrane protein</topology>
    </subcellularLocation>
</comment>
<feature type="non-terminal residue" evidence="6">
    <location>
        <position position="1"/>
    </location>
</feature>
<dbReference type="GO" id="GO:0015175">
    <property type="term" value="F:neutral L-amino acid transmembrane transporter activity"/>
    <property type="evidence" value="ECO:0007669"/>
    <property type="project" value="TreeGrafter"/>
</dbReference>
<dbReference type="GO" id="GO:0015179">
    <property type="term" value="F:L-amino acid transmembrane transporter activity"/>
    <property type="evidence" value="ECO:0007669"/>
    <property type="project" value="TreeGrafter"/>
</dbReference>
<evidence type="ECO:0000313" key="7">
    <source>
        <dbReference type="Proteomes" id="UP000228934"/>
    </source>
</evidence>
<evidence type="ECO:0000256" key="5">
    <source>
        <dbReference type="SAM" id="Phobius"/>
    </source>
</evidence>
<dbReference type="GO" id="GO:0042942">
    <property type="term" value="P:D-serine transmembrane transport"/>
    <property type="evidence" value="ECO:0007669"/>
    <property type="project" value="TreeGrafter"/>
</dbReference>
<dbReference type="OrthoDB" id="3257095at2759"/>
<feature type="transmembrane region" description="Helical" evidence="5">
    <location>
        <begin position="21"/>
        <end position="42"/>
    </location>
</feature>
<evidence type="ECO:0000313" key="6">
    <source>
        <dbReference type="EMBL" id="PIO37917.1"/>
    </source>
</evidence>
<gene>
    <name evidence="6" type="ORF">AB205_0023660</name>
</gene>
<feature type="transmembrane region" description="Helical" evidence="5">
    <location>
        <begin position="62"/>
        <end position="91"/>
    </location>
</feature>
<dbReference type="InterPro" id="IPR002293">
    <property type="entry name" value="AA/rel_permease1"/>
</dbReference>
<proteinExistence type="predicted"/>
<dbReference type="EMBL" id="KV925144">
    <property type="protein sequence ID" value="PIO37917.1"/>
    <property type="molecule type" value="Genomic_DNA"/>
</dbReference>
<organism evidence="6 7">
    <name type="scientific">Aquarana catesbeiana</name>
    <name type="common">American bullfrog</name>
    <name type="synonym">Rana catesbeiana</name>
    <dbReference type="NCBI Taxonomy" id="8400"/>
    <lineage>
        <taxon>Eukaryota</taxon>
        <taxon>Metazoa</taxon>
        <taxon>Chordata</taxon>
        <taxon>Craniata</taxon>
        <taxon>Vertebrata</taxon>
        <taxon>Euteleostomi</taxon>
        <taxon>Amphibia</taxon>
        <taxon>Batrachia</taxon>
        <taxon>Anura</taxon>
        <taxon>Neobatrachia</taxon>
        <taxon>Ranoidea</taxon>
        <taxon>Ranidae</taxon>
        <taxon>Aquarana</taxon>
    </lineage>
</organism>
<dbReference type="PANTHER" id="PTHR11785">
    <property type="entry name" value="AMINO ACID TRANSPORTER"/>
    <property type="match status" value="1"/>
</dbReference>
<evidence type="ECO:0000256" key="2">
    <source>
        <dbReference type="ARBA" id="ARBA00022692"/>
    </source>
</evidence>
<evidence type="ECO:0000256" key="1">
    <source>
        <dbReference type="ARBA" id="ARBA00004141"/>
    </source>
</evidence>
<dbReference type="PIRSF" id="PIRSF006060">
    <property type="entry name" value="AA_transporter"/>
    <property type="match status" value="1"/>
</dbReference>
<dbReference type="Gene3D" id="1.20.1740.10">
    <property type="entry name" value="Amino acid/polyamine transporter I"/>
    <property type="match status" value="1"/>
</dbReference>